<evidence type="ECO:0000256" key="1">
    <source>
        <dbReference type="ARBA" id="ARBA00004370"/>
    </source>
</evidence>
<reference evidence="4 5" key="1">
    <citation type="submission" date="2024-11" db="EMBL/GenBank/DDBJ databases">
        <title>A near-complete genome assembly of Cinchona calisaya.</title>
        <authorList>
            <person name="Lian D.C."/>
            <person name="Zhao X.W."/>
            <person name="Wei L."/>
        </authorList>
    </citation>
    <scope>NUCLEOTIDE SEQUENCE [LARGE SCALE GENOMIC DNA]</scope>
    <source>
        <tissue evidence="4">Nenye</tissue>
    </source>
</reference>
<comment type="caution">
    <text evidence="4">The sequence shown here is derived from an EMBL/GenBank/DDBJ whole genome shotgun (WGS) entry which is preliminary data.</text>
</comment>
<feature type="transmembrane region" description="Helical" evidence="3">
    <location>
        <begin position="110"/>
        <end position="132"/>
    </location>
</feature>
<dbReference type="PANTHER" id="PTHR31234">
    <property type="entry name" value="LATE EMBRYOGENESIS ABUNDANT (LEA) HYDROXYPROLINE-RICH GLYCOPROTEIN FAMILY"/>
    <property type="match status" value="1"/>
</dbReference>
<dbReference type="AlphaFoldDB" id="A0ABD3AM53"/>
<accession>A0ABD3AM53</accession>
<protein>
    <recommendedName>
        <fullName evidence="6">Late embryogenesis abundant protein LEA-2 subgroup domain-containing protein</fullName>
    </recommendedName>
</protein>
<dbReference type="PANTHER" id="PTHR31234:SF55">
    <property type="entry name" value="LATE EMBRYOGENESIS ABUNDANT (LEA) HYDROXYPROLINE-RICH GLYCOPROTEIN FAMILY"/>
    <property type="match status" value="1"/>
</dbReference>
<keyword evidence="3" id="KW-0812">Transmembrane</keyword>
<dbReference type="GO" id="GO:0016020">
    <property type="term" value="C:membrane"/>
    <property type="evidence" value="ECO:0007669"/>
    <property type="project" value="UniProtKB-SubCell"/>
</dbReference>
<evidence type="ECO:0000313" key="4">
    <source>
        <dbReference type="EMBL" id="KAL3532159.1"/>
    </source>
</evidence>
<gene>
    <name evidence="4" type="ORF">ACH5RR_005680</name>
</gene>
<evidence type="ECO:0008006" key="6">
    <source>
        <dbReference type="Google" id="ProtNLM"/>
    </source>
</evidence>
<dbReference type="Proteomes" id="UP001630127">
    <property type="component" value="Unassembled WGS sequence"/>
</dbReference>
<evidence type="ECO:0000256" key="3">
    <source>
        <dbReference type="SAM" id="Phobius"/>
    </source>
</evidence>
<keyword evidence="2 3" id="KW-0472">Membrane</keyword>
<evidence type="ECO:0000256" key="2">
    <source>
        <dbReference type="ARBA" id="ARBA00023136"/>
    </source>
</evidence>
<keyword evidence="5" id="KW-1185">Reference proteome</keyword>
<feature type="transmembrane region" description="Helical" evidence="3">
    <location>
        <begin position="73"/>
        <end position="98"/>
    </location>
</feature>
<comment type="subcellular location">
    <subcellularLocation>
        <location evidence="1">Membrane</location>
    </subcellularLocation>
</comment>
<sequence>MASSSTNTAADGRCQTVHGLPVNTSVVTGYPVGRTPPPPPPPPPMYRCQCFHHHNQDHRMKQLRLDQKLQAMLYRLTFAALCLFFFMVCLIFTLWLFLHPRMPQVHLASVTLSPLSTAATNVLAACNVSLLLTNPNRKLTIFYDNWELFVGYQSQKIPLFKVQVPPFSQPQENGTILQTHMEISNGSVGNDMVKALNGDLVRGSMNFWVKVFALMRLESKEIKTRSFLITVHCDDVIVGFSSINGQGTLLNPYKDCQISL</sequence>
<dbReference type="InterPro" id="IPR044839">
    <property type="entry name" value="NDR1-like"/>
</dbReference>
<name>A0ABD3AM53_9GENT</name>
<dbReference type="EMBL" id="JBJUIK010000003">
    <property type="protein sequence ID" value="KAL3532159.1"/>
    <property type="molecule type" value="Genomic_DNA"/>
</dbReference>
<organism evidence="4 5">
    <name type="scientific">Cinchona calisaya</name>
    <dbReference type="NCBI Taxonomy" id="153742"/>
    <lineage>
        <taxon>Eukaryota</taxon>
        <taxon>Viridiplantae</taxon>
        <taxon>Streptophyta</taxon>
        <taxon>Embryophyta</taxon>
        <taxon>Tracheophyta</taxon>
        <taxon>Spermatophyta</taxon>
        <taxon>Magnoliopsida</taxon>
        <taxon>eudicotyledons</taxon>
        <taxon>Gunneridae</taxon>
        <taxon>Pentapetalae</taxon>
        <taxon>asterids</taxon>
        <taxon>lamiids</taxon>
        <taxon>Gentianales</taxon>
        <taxon>Rubiaceae</taxon>
        <taxon>Cinchonoideae</taxon>
        <taxon>Cinchoneae</taxon>
        <taxon>Cinchona</taxon>
    </lineage>
</organism>
<proteinExistence type="predicted"/>
<evidence type="ECO:0000313" key="5">
    <source>
        <dbReference type="Proteomes" id="UP001630127"/>
    </source>
</evidence>
<keyword evidence="3" id="KW-1133">Transmembrane helix</keyword>